<protein>
    <submittedName>
        <fullName evidence="1">Uncharacterized protein</fullName>
    </submittedName>
</protein>
<name>A0A026VYH2_OOCBI</name>
<proteinExistence type="predicted"/>
<evidence type="ECO:0000313" key="2">
    <source>
        <dbReference type="Proteomes" id="UP000053097"/>
    </source>
</evidence>
<sequence>MYRRRAKTNSDKKDRREGCIMRMRRMVAINEKRKVEERKRQAREKPLSA</sequence>
<gene>
    <name evidence="1" type="ORF">X777_12733</name>
</gene>
<reference evidence="1 2" key="1">
    <citation type="journal article" date="2014" name="Curr. Biol.">
        <title>The genome of the clonal raider ant Cerapachys biroi.</title>
        <authorList>
            <person name="Oxley P.R."/>
            <person name="Ji L."/>
            <person name="Fetter-Pruneda I."/>
            <person name="McKenzie S.K."/>
            <person name="Li C."/>
            <person name="Hu H."/>
            <person name="Zhang G."/>
            <person name="Kronauer D.J."/>
        </authorList>
    </citation>
    <scope>NUCLEOTIDE SEQUENCE [LARGE SCALE GENOMIC DNA]</scope>
</reference>
<organism evidence="1 2">
    <name type="scientific">Ooceraea biroi</name>
    <name type="common">Clonal raider ant</name>
    <name type="synonym">Cerapachys biroi</name>
    <dbReference type="NCBI Taxonomy" id="2015173"/>
    <lineage>
        <taxon>Eukaryota</taxon>
        <taxon>Metazoa</taxon>
        <taxon>Ecdysozoa</taxon>
        <taxon>Arthropoda</taxon>
        <taxon>Hexapoda</taxon>
        <taxon>Insecta</taxon>
        <taxon>Pterygota</taxon>
        <taxon>Neoptera</taxon>
        <taxon>Endopterygota</taxon>
        <taxon>Hymenoptera</taxon>
        <taxon>Apocrita</taxon>
        <taxon>Aculeata</taxon>
        <taxon>Formicoidea</taxon>
        <taxon>Formicidae</taxon>
        <taxon>Dorylinae</taxon>
        <taxon>Ooceraea</taxon>
    </lineage>
</organism>
<dbReference type="Proteomes" id="UP000053097">
    <property type="component" value="Unassembled WGS sequence"/>
</dbReference>
<dbReference type="AlphaFoldDB" id="A0A026VYH2"/>
<accession>A0A026VYH2</accession>
<dbReference type="EMBL" id="KK107570">
    <property type="protein sequence ID" value="EZA48817.1"/>
    <property type="molecule type" value="Genomic_DNA"/>
</dbReference>
<keyword evidence="2" id="KW-1185">Reference proteome</keyword>
<evidence type="ECO:0000313" key="1">
    <source>
        <dbReference type="EMBL" id="EZA48817.1"/>
    </source>
</evidence>